<keyword evidence="1" id="KW-0732">Signal</keyword>
<protein>
    <submittedName>
        <fullName evidence="2">Uncharacterized protein</fullName>
    </submittedName>
</protein>
<proteinExistence type="predicted"/>
<feature type="chain" id="PRO_5020034931" evidence="1">
    <location>
        <begin position="25"/>
        <end position="74"/>
    </location>
</feature>
<evidence type="ECO:0000313" key="3">
    <source>
        <dbReference type="Proteomes" id="UP000230066"/>
    </source>
</evidence>
<dbReference type="EMBL" id="JXXN02003093">
    <property type="protein sequence ID" value="THD21971.1"/>
    <property type="molecule type" value="Genomic_DNA"/>
</dbReference>
<evidence type="ECO:0000256" key="1">
    <source>
        <dbReference type="SAM" id="SignalP"/>
    </source>
</evidence>
<sequence>MLARNLKLICFLYLLIFVISFGDGELSENEKAKIKTEGQRVAEWRKSLTQSAFDWTRKPRKKTVWSSLMRAISK</sequence>
<accession>A0A4E0R884</accession>
<comment type="caution">
    <text evidence="2">The sequence shown here is derived from an EMBL/GenBank/DDBJ whole genome shotgun (WGS) entry which is preliminary data.</text>
</comment>
<name>A0A4E0R884_FASHE</name>
<organism evidence="2 3">
    <name type="scientific">Fasciola hepatica</name>
    <name type="common">Liver fluke</name>
    <dbReference type="NCBI Taxonomy" id="6192"/>
    <lineage>
        <taxon>Eukaryota</taxon>
        <taxon>Metazoa</taxon>
        <taxon>Spiralia</taxon>
        <taxon>Lophotrochozoa</taxon>
        <taxon>Platyhelminthes</taxon>
        <taxon>Trematoda</taxon>
        <taxon>Digenea</taxon>
        <taxon>Plagiorchiida</taxon>
        <taxon>Echinostomata</taxon>
        <taxon>Echinostomatoidea</taxon>
        <taxon>Fasciolidae</taxon>
        <taxon>Fasciola</taxon>
    </lineage>
</organism>
<dbReference type="AlphaFoldDB" id="A0A4E0R884"/>
<gene>
    <name evidence="2" type="ORF">D915_007314</name>
</gene>
<reference evidence="2" key="1">
    <citation type="submission" date="2019-03" db="EMBL/GenBank/DDBJ databases">
        <title>Improved annotation for the trematode Fasciola hepatica.</title>
        <authorList>
            <person name="Choi Y.-J."/>
            <person name="Martin J."/>
            <person name="Mitreva M."/>
        </authorList>
    </citation>
    <scope>NUCLEOTIDE SEQUENCE [LARGE SCALE GENOMIC DNA]</scope>
</reference>
<dbReference type="Proteomes" id="UP000230066">
    <property type="component" value="Unassembled WGS sequence"/>
</dbReference>
<keyword evidence="3" id="KW-1185">Reference proteome</keyword>
<evidence type="ECO:0000313" key="2">
    <source>
        <dbReference type="EMBL" id="THD21971.1"/>
    </source>
</evidence>
<feature type="signal peptide" evidence="1">
    <location>
        <begin position="1"/>
        <end position="24"/>
    </location>
</feature>